<sequence length="312" mass="34988">MSNFTSEGLRQYSPGSPPKSSDVVNQPGYYVLLDALTRPSMERWLYETLEAPDYEVLYLKTPLKECREASPCLVALQGAHELWEAFLKQGAEQQWGWLLYSRTSRQQLLARLRWLLMVRHPVHGTQVLRLASPAVMHSLLNIKGGGSYTSLFGSVIERAWLPVKDSTSMTWWQVNQSDSLQETGVPTSASPLSLQEAHLSALAHVNWQRFQVTLAKHLQRYFPSGPLISHHGSAMEAAEQVITTTARLGFMGQRAHFYMANILGAHGDAALEIDQHPTLARLLLQPNHQAPMERLKAAVNLAQQALEKDDMV</sequence>
<proteinExistence type="predicted"/>
<feature type="region of interest" description="Disordered" evidence="1">
    <location>
        <begin position="1"/>
        <end position="22"/>
    </location>
</feature>
<dbReference type="Proteomes" id="UP000509761">
    <property type="component" value="Chromosome"/>
</dbReference>
<dbReference type="InterPro" id="IPR025391">
    <property type="entry name" value="DUF4123"/>
</dbReference>
<evidence type="ECO:0000259" key="2">
    <source>
        <dbReference type="Pfam" id="PF13503"/>
    </source>
</evidence>
<evidence type="ECO:0000313" key="4">
    <source>
        <dbReference type="Proteomes" id="UP000509761"/>
    </source>
</evidence>
<evidence type="ECO:0000256" key="1">
    <source>
        <dbReference type="SAM" id="MobiDB-lite"/>
    </source>
</evidence>
<feature type="domain" description="DUF4123" evidence="2">
    <location>
        <begin position="29"/>
        <end position="141"/>
    </location>
</feature>
<reference evidence="3 4" key="1">
    <citation type="submission" date="2019-12" db="EMBL/GenBank/DDBJ databases">
        <title>Genome sequencing and assembly of endphytes of Porphyra tenera.</title>
        <authorList>
            <person name="Park J.M."/>
            <person name="Shin R."/>
            <person name="Jo S.H."/>
        </authorList>
    </citation>
    <scope>NUCLEOTIDE SEQUENCE [LARGE SCALE GENOMIC DNA]</scope>
    <source>
        <strain evidence="3 4">GPM3</strain>
    </source>
</reference>
<organism evidence="3 4">
    <name type="scientific">Vreelandella titanicae</name>
    <dbReference type="NCBI Taxonomy" id="664683"/>
    <lineage>
        <taxon>Bacteria</taxon>
        <taxon>Pseudomonadati</taxon>
        <taxon>Pseudomonadota</taxon>
        <taxon>Gammaproteobacteria</taxon>
        <taxon>Oceanospirillales</taxon>
        <taxon>Halomonadaceae</taxon>
        <taxon>Vreelandella</taxon>
    </lineage>
</organism>
<evidence type="ECO:0000313" key="3">
    <source>
        <dbReference type="EMBL" id="QKS27468.1"/>
    </source>
</evidence>
<protein>
    <recommendedName>
        <fullName evidence="2">DUF4123 domain-containing protein</fullName>
    </recommendedName>
</protein>
<dbReference type="AlphaFoldDB" id="A0AAP9T3R3"/>
<gene>
    <name evidence="3" type="ORF">FX987_05289</name>
</gene>
<name>A0AAP9T3R3_9GAMM</name>
<dbReference type="RefSeq" id="WP_053856856.1">
    <property type="nucleotide sequence ID" value="NZ_CP054580.1"/>
</dbReference>
<keyword evidence="4" id="KW-1185">Reference proteome</keyword>
<dbReference type="Pfam" id="PF13503">
    <property type="entry name" value="DUF4123"/>
    <property type="match status" value="1"/>
</dbReference>
<dbReference type="EMBL" id="CP054580">
    <property type="protein sequence ID" value="QKS27468.1"/>
    <property type="molecule type" value="Genomic_DNA"/>
</dbReference>
<accession>A0AAP9T3R3</accession>